<evidence type="ECO:0000256" key="6">
    <source>
        <dbReference type="ARBA" id="ARBA00022763"/>
    </source>
</evidence>
<evidence type="ECO:0000256" key="2">
    <source>
        <dbReference type="ARBA" id="ARBA00002631"/>
    </source>
</evidence>
<evidence type="ECO:0000256" key="3">
    <source>
        <dbReference type="ARBA" id="ARBA00008184"/>
    </source>
</evidence>
<sequence length="219" mass="24649">MKKTDWSKPLRERLPEDYFPKMLQFINETYQQGKIYPAEDQIFRAIELTALSDTKVIIVGQDPYPQPGKAQGLAFSYPTSFKVNRPDSIVNIQKELLSEGFEKKESDLTAWAQQGVLLLNAVLTVPEFASNAHAGKIWEPLTDEIIKIASDDERPKVFILWGGFARKKAKLIDGSKHLILEAAHPSPLSANRGFFGSQPFSKANEFLIKSGQTPIDWSK</sequence>
<dbReference type="SUPFAM" id="SSF52141">
    <property type="entry name" value="Uracil-DNA glycosylase-like"/>
    <property type="match status" value="1"/>
</dbReference>
<dbReference type="RefSeq" id="WP_200406990.1">
    <property type="nucleotide sequence ID" value="NZ_BNDT01000002.1"/>
</dbReference>
<dbReference type="HAMAP" id="MF_00148">
    <property type="entry name" value="UDG"/>
    <property type="match status" value="1"/>
</dbReference>
<dbReference type="PANTHER" id="PTHR11264">
    <property type="entry name" value="URACIL-DNA GLYCOSYLASE"/>
    <property type="match status" value="1"/>
</dbReference>
<keyword evidence="9" id="KW-0963">Cytoplasm</keyword>
<evidence type="ECO:0000256" key="4">
    <source>
        <dbReference type="ARBA" id="ARBA00012030"/>
    </source>
</evidence>
<reference evidence="13 14" key="1">
    <citation type="submission" date="2021-02" db="EMBL/GenBank/DDBJ databases">
        <title>Complete genome sequence of Lactococcus lactis strain K_LL004.</title>
        <authorList>
            <person name="Kim H.B."/>
        </authorList>
    </citation>
    <scope>NUCLEOTIDE SEQUENCE [LARGE SCALE GENOMIC DNA]</scope>
    <source>
        <strain evidence="13 14">K_LL004</strain>
    </source>
</reference>
<evidence type="ECO:0000256" key="7">
    <source>
        <dbReference type="ARBA" id="ARBA00022801"/>
    </source>
</evidence>
<dbReference type="AlphaFoldDB" id="A0AA45QS52"/>
<keyword evidence="7 9" id="KW-0378">Hydrolase</keyword>
<evidence type="ECO:0000256" key="9">
    <source>
        <dbReference type="HAMAP-Rule" id="MF_00148"/>
    </source>
</evidence>
<dbReference type="Pfam" id="PF03167">
    <property type="entry name" value="UDG"/>
    <property type="match status" value="1"/>
</dbReference>
<evidence type="ECO:0000256" key="11">
    <source>
        <dbReference type="RuleBase" id="RU003780"/>
    </source>
</evidence>
<protein>
    <recommendedName>
        <fullName evidence="5 9">Uracil-DNA glycosylase</fullName>
        <shortName evidence="9">UDG</shortName>
        <ecNumber evidence="4 9">3.2.2.27</ecNumber>
    </recommendedName>
</protein>
<organism evidence="13 14">
    <name type="scientific">Lactococcus taiwanensis</name>
    <dbReference type="NCBI Taxonomy" id="1151742"/>
    <lineage>
        <taxon>Bacteria</taxon>
        <taxon>Bacillati</taxon>
        <taxon>Bacillota</taxon>
        <taxon>Bacilli</taxon>
        <taxon>Lactobacillales</taxon>
        <taxon>Streptococcaceae</taxon>
        <taxon>Lactococcus</taxon>
    </lineage>
</organism>
<keyword evidence="6 9" id="KW-0227">DNA damage</keyword>
<name>A0AA45QS52_9LACT</name>
<dbReference type="KEGG" id="lti:JW886_02130"/>
<accession>A0AA45QS52</accession>
<dbReference type="Gene3D" id="3.40.470.10">
    <property type="entry name" value="Uracil-DNA glycosylase-like domain"/>
    <property type="match status" value="1"/>
</dbReference>
<feature type="active site" description="Proton acceptor" evidence="9 10">
    <location>
        <position position="62"/>
    </location>
</feature>
<dbReference type="GO" id="GO:0005737">
    <property type="term" value="C:cytoplasm"/>
    <property type="evidence" value="ECO:0007669"/>
    <property type="project" value="UniProtKB-SubCell"/>
</dbReference>
<evidence type="ECO:0000259" key="12">
    <source>
        <dbReference type="SMART" id="SM00986"/>
    </source>
</evidence>
<dbReference type="SMART" id="SM00986">
    <property type="entry name" value="UDG"/>
    <property type="match status" value="1"/>
</dbReference>
<dbReference type="NCBIfam" id="NF003588">
    <property type="entry name" value="PRK05254.1-1"/>
    <property type="match status" value="1"/>
</dbReference>
<dbReference type="Proteomes" id="UP000663608">
    <property type="component" value="Chromosome"/>
</dbReference>
<comment type="similarity">
    <text evidence="3 9 11">Belongs to the uracil-DNA glycosylase (UDG) superfamily. UNG family.</text>
</comment>
<keyword evidence="13" id="KW-0326">Glycosidase</keyword>
<dbReference type="EMBL" id="CP070872">
    <property type="protein sequence ID" value="QSE77081.1"/>
    <property type="molecule type" value="Genomic_DNA"/>
</dbReference>
<evidence type="ECO:0000256" key="8">
    <source>
        <dbReference type="ARBA" id="ARBA00023204"/>
    </source>
</evidence>
<dbReference type="PANTHER" id="PTHR11264:SF0">
    <property type="entry name" value="URACIL-DNA GLYCOSYLASE"/>
    <property type="match status" value="1"/>
</dbReference>
<dbReference type="GO" id="GO:0097510">
    <property type="term" value="P:base-excision repair, AP site formation via deaminated base removal"/>
    <property type="evidence" value="ECO:0007669"/>
    <property type="project" value="TreeGrafter"/>
</dbReference>
<evidence type="ECO:0000256" key="5">
    <source>
        <dbReference type="ARBA" id="ARBA00018429"/>
    </source>
</evidence>
<comment type="function">
    <text evidence="2 9 11">Excises uracil residues from the DNA which can arise as a result of misincorporation of dUMP residues by DNA polymerase or due to deamination of cytosine.</text>
</comment>
<dbReference type="GO" id="GO:0004844">
    <property type="term" value="F:uracil DNA N-glycosylase activity"/>
    <property type="evidence" value="ECO:0007669"/>
    <property type="project" value="UniProtKB-UniRule"/>
</dbReference>
<dbReference type="EC" id="3.2.2.27" evidence="4 9"/>
<keyword evidence="14" id="KW-1185">Reference proteome</keyword>
<dbReference type="InterPro" id="IPR002043">
    <property type="entry name" value="UDG_fam1"/>
</dbReference>
<dbReference type="PROSITE" id="PS00130">
    <property type="entry name" value="U_DNA_GLYCOSYLASE"/>
    <property type="match status" value="1"/>
</dbReference>
<comment type="catalytic activity">
    <reaction evidence="1 9 11">
        <text>Hydrolyzes single-stranded DNA or mismatched double-stranded DNA and polynucleotides, releasing free uracil.</text>
        <dbReference type="EC" id="3.2.2.27"/>
    </reaction>
</comment>
<dbReference type="NCBIfam" id="NF003589">
    <property type="entry name" value="PRK05254.1-2"/>
    <property type="match status" value="1"/>
</dbReference>
<dbReference type="InterPro" id="IPR036895">
    <property type="entry name" value="Uracil-DNA_glycosylase-like_sf"/>
</dbReference>
<dbReference type="InterPro" id="IPR005122">
    <property type="entry name" value="Uracil-DNA_glycosylase-like"/>
</dbReference>
<dbReference type="SMART" id="SM00987">
    <property type="entry name" value="UreE_C"/>
    <property type="match status" value="1"/>
</dbReference>
<gene>
    <name evidence="9" type="primary">ung</name>
    <name evidence="13" type="ORF">JW886_02130</name>
</gene>
<feature type="domain" description="Uracil-DNA glycosylase-like" evidence="12">
    <location>
        <begin position="47"/>
        <end position="207"/>
    </location>
</feature>
<evidence type="ECO:0000256" key="10">
    <source>
        <dbReference type="PROSITE-ProRule" id="PRU10072"/>
    </source>
</evidence>
<evidence type="ECO:0000313" key="14">
    <source>
        <dbReference type="Proteomes" id="UP000663608"/>
    </source>
</evidence>
<proteinExistence type="inferred from homology"/>
<evidence type="ECO:0000313" key="13">
    <source>
        <dbReference type="EMBL" id="QSE77081.1"/>
    </source>
</evidence>
<dbReference type="NCBIfam" id="NF003592">
    <property type="entry name" value="PRK05254.1-5"/>
    <property type="match status" value="1"/>
</dbReference>
<comment type="subcellular location">
    <subcellularLocation>
        <location evidence="9">Cytoplasm</location>
    </subcellularLocation>
</comment>
<dbReference type="CDD" id="cd10027">
    <property type="entry name" value="UDG-F1-like"/>
    <property type="match status" value="1"/>
</dbReference>
<dbReference type="NCBIfam" id="TIGR00628">
    <property type="entry name" value="ung"/>
    <property type="match status" value="1"/>
</dbReference>
<dbReference type="InterPro" id="IPR018085">
    <property type="entry name" value="Ura-DNA_Glyclase_AS"/>
</dbReference>
<evidence type="ECO:0000256" key="1">
    <source>
        <dbReference type="ARBA" id="ARBA00001400"/>
    </source>
</evidence>
<keyword evidence="8 9" id="KW-0234">DNA repair</keyword>